<dbReference type="AlphaFoldDB" id="A0A7R7VYT1"/>
<evidence type="ECO:0000313" key="3">
    <source>
        <dbReference type="Proteomes" id="UP000637239"/>
    </source>
</evidence>
<evidence type="ECO:0000313" key="2">
    <source>
        <dbReference type="EMBL" id="BCR92739.1"/>
    </source>
</evidence>
<dbReference type="Proteomes" id="UP000637239">
    <property type="component" value="Chromosome 8"/>
</dbReference>
<organism evidence="2 3">
    <name type="scientific">Aspergillus chevalieri</name>
    <name type="common">Eurotium chevalieri</name>
    <dbReference type="NCBI Taxonomy" id="182096"/>
    <lineage>
        <taxon>Eukaryota</taxon>
        <taxon>Fungi</taxon>
        <taxon>Dikarya</taxon>
        <taxon>Ascomycota</taxon>
        <taxon>Pezizomycotina</taxon>
        <taxon>Eurotiomycetes</taxon>
        <taxon>Eurotiomycetidae</taxon>
        <taxon>Eurotiales</taxon>
        <taxon>Aspergillaceae</taxon>
        <taxon>Aspergillus</taxon>
        <taxon>Aspergillus subgen. Aspergillus</taxon>
    </lineage>
</organism>
<protein>
    <recommendedName>
        <fullName evidence="4">MACPF domain-containing protein</fullName>
    </recommendedName>
</protein>
<reference evidence="2" key="2">
    <citation type="submission" date="2021-02" db="EMBL/GenBank/DDBJ databases">
        <title>Aspergillus chevalieri M1 genome sequence.</title>
        <authorList>
            <person name="Kadooka C."/>
            <person name="Mori K."/>
            <person name="Futagami T."/>
        </authorList>
    </citation>
    <scope>NUCLEOTIDE SEQUENCE</scope>
    <source>
        <strain evidence="2">M1</strain>
    </source>
</reference>
<reference evidence="2" key="1">
    <citation type="submission" date="2021-01" db="EMBL/GenBank/DDBJ databases">
        <authorList>
            <consortium name="Aspergillus chevalieri M1 genome sequencing consortium"/>
            <person name="Kazuki M."/>
            <person name="Futagami T."/>
        </authorList>
    </citation>
    <scope>NUCLEOTIDE SEQUENCE</scope>
    <source>
        <strain evidence="2">M1</strain>
    </source>
</reference>
<sequence length="697" mass="79115">MPTKVLRVYRYDPRTSTSKQKQIIELSADEVKTLKTLSDVREILKDNNVFDSKDFKSPFCEKDGSDVGNDMKVDLYLALMGINPADTTKIDVYFKTKKIFTKLDESTREFIKEKLDSNPPEVIKRKPELLTSSCDPSYWKAVQGKLNHAADLTEREWSVITRANCLLSGHHVVTDLDNTPRKIERSVYNAFTLRPREFESYEISSANPEQDSKHHDGEKYKFRIPRFRVDDDSSITVVETKTAFEKSLADSCFSEGSFQVAAAAGIGPVSAGIQIGGGGKSGNTGEGTKEKEEKLVVNYNARFPRVTLHWDPVCLDVTDECLKDIRNVRNRDTLREFNNKNGVLFARRVQLGGRLSCSKAKSADSKSSSKDEASKFKAAAAASISAAFYQASVKSSYETQEKRLRSQKSRISRILLLGKLREVIHFCATTLPDGAPPSVNQDEAVSLYQFLACFPRVGPEIIERFELSAEDEFTAEKEKEHDRRQADRRKKEEERLKKGPRQVFSLFEPGSGRYIHVENDSNDLSKHIADEYDSKQYPDIKGLVDTVEKPRATIKCISTESNKSTEFMASKPYDKYEKQALKFGQSFEVQSRGHTHLEWLNATPTTPELENEAKIHRWIWLFEVPGGSFCLWDANNPDNTGYIKDGASVYVGLDNYTIDEITSPGFLTLKEWVPAQRGRYWFEPIKFIYKTQNIVES</sequence>
<dbReference type="RefSeq" id="XP_043141252.1">
    <property type="nucleotide sequence ID" value="XM_043284032.1"/>
</dbReference>
<name>A0A7R7VYT1_ASPCH</name>
<evidence type="ECO:0000256" key="1">
    <source>
        <dbReference type="SAM" id="MobiDB-lite"/>
    </source>
</evidence>
<dbReference type="GeneID" id="66987088"/>
<keyword evidence="3" id="KW-1185">Reference proteome</keyword>
<dbReference type="EMBL" id="AP024423">
    <property type="protein sequence ID" value="BCR92739.1"/>
    <property type="molecule type" value="Genomic_DNA"/>
</dbReference>
<feature type="compositionally biased region" description="Basic and acidic residues" evidence="1">
    <location>
        <begin position="474"/>
        <end position="497"/>
    </location>
</feature>
<feature type="region of interest" description="Disordered" evidence="1">
    <location>
        <begin position="473"/>
        <end position="497"/>
    </location>
</feature>
<gene>
    <name evidence="2" type="ORF">ACHE_80639S</name>
</gene>
<dbReference type="KEGG" id="ache:ACHE_80639S"/>
<proteinExistence type="predicted"/>
<evidence type="ECO:0008006" key="4">
    <source>
        <dbReference type="Google" id="ProtNLM"/>
    </source>
</evidence>
<accession>A0A7R7VYT1</accession>